<gene>
    <name evidence="1" type="ORF">C9J27_23475</name>
</gene>
<reference evidence="1 2" key="1">
    <citation type="submission" date="2018-01" db="EMBL/GenBank/DDBJ databases">
        <title>Whole genome sequencing of Histamine producing bacteria.</title>
        <authorList>
            <person name="Butler K."/>
        </authorList>
    </citation>
    <scope>NUCLEOTIDE SEQUENCE [LARGE SCALE GENOMIC DNA]</scope>
    <source>
        <strain evidence="1 2">FS-7.2</strain>
    </source>
</reference>
<dbReference type="EMBL" id="PYNF01000040">
    <property type="protein sequence ID" value="PSU90862.1"/>
    <property type="molecule type" value="Genomic_DNA"/>
</dbReference>
<dbReference type="RefSeq" id="WP_107290117.1">
    <property type="nucleotide sequence ID" value="NZ_PYNF01000040.1"/>
</dbReference>
<organism evidence="1 2">
    <name type="scientific">Photobacterium kishitanii</name>
    <dbReference type="NCBI Taxonomy" id="318456"/>
    <lineage>
        <taxon>Bacteria</taxon>
        <taxon>Pseudomonadati</taxon>
        <taxon>Pseudomonadota</taxon>
        <taxon>Gammaproteobacteria</taxon>
        <taxon>Vibrionales</taxon>
        <taxon>Vibrionaceae</taxon>
        <taxon>Photobacterium</taxon>
    </lineage>
</organism>
<proteinExistence type="predicted"/>
<sequence>MNKLVLTALITTTLLGCNSNDGEDIIVDKVGLDISALTNEQKQNYAQISTDINTLIINIAGKCFDAAEATNPNVSNFSCNIAEYIATANKTEYSTITLIEGTLDVSKKSTNTFKIKTDNAVKFRAPIISTDIIAYSLRDNNEINFVDNDPLAPTVTFRGFYIDERDNNASYWTAETLEAHPLKYNEDNNNQYISLYDGQAKLTGKDEQTYSWSTNSAGKVILQ</sequence>
<dbReference type="PROSITE" id="PS51257">
    <property type="entry name" value="PROKAR_LIPOPROTEIN"/>
    <property type="match status" value="1"/>
</dbReference>
<comment type="caution">
    <text evidence="1">The sequence shown here is derived from an EMBL/GenBank/DDBJ whole genome shotgun (WGS) entry which is preliminary data.</text>
</comment>
<evidence type="ECO:0000313" key="2">
    <source>
        <dbReference type="Proteomes" id="UP000241426"/>
    </source>
</evidence>
<evidence type="ECO:0000313" key="1">
    <source>
        <dbReference type="EMBL" id="PSU90862.1"/>
    </source>
</evidence>
<protein>
    <submittedName>
        <fullName evidence="1">Uncharacterized protein</fullName>
    </submittedName>
</protein>
<name>A0A2T3KB89_9GAMM</name>
<dbReference type="Proteomes" id="UP000241426">
    <property type="component" value="Unassembled WGS sequence"/>
</dbReference>
<dbReference type="AlphaFoldDB" id="A0A2T3KB89"/>
<accession>A0A2T3KB89</accession>